<dbReference type="AlphaFoldDB" id="A0A543LA12"/>
<dbReference type="InterPro" id="IPR003646">
    <property type="entry name" value="SH3-like_bac-type"/>
</dbReference>
<feature type="chain" id="PRO_5021946390" evidence="2">
    <location>
        <begin position="24"/>
        <end position="225"/>
    </location>
</feature>
<evidence type="ECO:0000259" key="3">
    <source>
        <dbReference type="PROSITE" id="PS51781"/>
    </source>
</evidence>
<feature type="compositionally biased region" description="Low complexity" evidence="1">
    <location>
        <begin position="116"/>
        <end position="127"/>
    </location>
</feature>
<reference evidence="4 5" key="1">
    <citation type="submission" date="2019-06" db="EMBL/GenBank/DDBJ databases">
        <title>Genomic Encyclopedia of Archaeal and Bacterial Type Strains, Phase II (KMG-II): from individual species to whole genera.</title>
        <authorList>
            <person name="Goeker M."/>
        </authorList>
    </citation>
    <scope>NUCLEOTIDE SEQUENCE [LARGE SCALE GENOMIC DNA]</scope>
    <source>
        <strain evidence="4 5">DSM 7270</strain>
    </source>
</reference>
<protein>
    <submittedName>
        <fullName evidence="4">SH3 domain-containing protein</fullName>
    </submittedName>
</protein>
<dbReference type="Proteomes" id="UP000316993">
    <property type="component" value="Unassembled WGS sequence"/>
</dbReference>
<proteinExistence type="predicted"/>
<dbReference type="SMART" id="SM00287">
    <property type="entry name" value="SH3b"/>
    <property type="match status" value="1"/>
</dbReference>
<comment type="caution">
    <text evidence="4">The sequence shown here is derived from an EMBL/GenBank/DDBJ whole genome shotgun (WGS) entry which is preliminary data.</text>
</comment>
<organism evidence="4 5">
    <name type="scientific">Acidovorax temperans</name>
    <dbReference type="NCBI Taxonomy" id="80878"/>
    <lineage>
        <taxon>Bacteria</taxon>
        <taxon>Pseudomonadati</taxon>
        <taxon>Pseudomonadota</taxon>
        <taxon>Betaproteobacteria</taxon>
        <taxon>Burkholderiales</taxon>
        <taxon>Comamonadaceae</taxon>
        <taxon>Acidovorax</taxon>
    </lineage>
</organism>
<sequence length="225" mass="22475">MNRLHHLALASGLAFAAAAPLSAAYAQTAVVKRSTELRESPADNAPSLGQIPANTQVTRTSERNGPWVKVQTPQGATGWVHNFDMGSANSAAPSGNSNASTGSMRTLGGVLGRGGTSTTTPTTTAGTRGWGNGKAAQAPAGAVHSEDGDEEDSSTDDAPQAPAKRAAPNTRTAGAQASPYQRMPSNTQQPPAPPGLSTYSSGNNGNAWGGGAAGGGANSWGAGNR</sequence>
<dbReference type="PROSITE" id="PS51781">
    <property type="entry name" value="SH3B"/>
    <property type="match status" value="1"/>
</dbReference>
<dbReference type="Gene3D" id="2.30.30.40">
    <property type="entry name" value="SH3 Domains"/>
    <property type="match status" value="1"/>
</dbReference>
<evidence type="ECO:0000256" key="1">
    <source>
        <dbReference type="SAM" id="MobiDB-lite"/>
    </source>
</evidence>
<dbReference type="EMBL" id="VFPV01000002">
    <property type="protein sequence ID" value="TQN04119.1"/>
    <property type="molecule type" value="Genomic_DNA"/>
</dbReference>
<dbReference type="RefSeq" id="WP_142083831.1">
    <property type="nucleotide sequence ID" value="NZ_VFPV01000002.1"/>
</dbReference>
<evidence type="ECO:0000313" key="5">
    <source>
        <dbReference type="Proteomes" id="UP000316993"/>
    </source>
</evidence>
<feature type="region of interest" description="Disordered" evidence="1">
    <location>
        <begin position="80"/>
        <end position="225"/>
    </location>
</feature>
<accession>A0A543LA12</accession>
<gene>
    <name evidence="4" type="ORF">BDD18_2832</name>
</gene>
<evidence type="ECO:0000313" key="4">
    <source>
        <dbReference type="EMBL" id="TQN04119.1"/>
    </source>
</evidence>
<feature type="domain" description="SH3b" evidence="3">
    <location>
        <begin position="26"/>
        <end position="89"/>
    </location>
</feature>
<feature type="compositionally biased region" description="Polar residues" evidence="1">
    <location>
        <begin position="169"/>
        <end position="189"/>
    </location>
</feature>
<feature type="compositionally biased region" description="Low complexity" evidence="1">
    <location>
        <begin position="86"/>
        <end position="108"/>
    </location>
</feature>
<evidence type="ECO:0000256" key="2">
    <source>
        <dbReference type="SAM" id="SignalP"/>
    </source>
</evidence>
<name>A0A543LA12_9BURK</name>
<dbReference type="Pfam" id="PF08239">
    <property type="entry name" value="SH3_3"/>
    <property type="match status" value="1"/>
</dbReference>
<keyword evidence="2" id="KW-0732">Signal</keyword>
<feature type="region of interest" description="Disordered" evidence="1">
    <location>
        <begin position="36"/>
        <end position="67"/>
    </location>
</feature>
<feature type="signal peptide" evidence="2">
    <location>
        <begin position="1"/>
        <end position="23"/>
    </location>
</feature>
<feature type="compositionally biased region" description="Gly residues" evidence="1">
    <location>
        <begin position="207"/>
        <end position="225"/>
    </location>
</feature>